<organism evidence="1 2">
    <name type="scientific">Legionella nautarum</name>
    <dbReference type="NCBI Taxonomy" id="45070"/>
    <lineage>
        <taxon>Bacteria</taxon>
        <taxon>Pseudomonadati</taxon>
        <taxon>Pseudomonadota</taxon>
        <taxon>Gammaproteobacteria</taxon>
        <taxon>Legionellales</taxon>
        <taxon>Legionellaceae</taxon>
        <taxon>Legionella</taxon>
    </lineage>
</organism>
<sequence>MICDAIATGLTFTKALDEDENTVLSFIFRRTGLRNRTLASWAHPDRNIYCASKSNVDDHTCEVSIPINSTRENIVNYIYEVASNLFLIFGGYDRISRDTIAQIVILYLKWK</sequence>
<dbReference type="Proteomes" id="UP000054725">
    <property type="component" value="Unassembled WGS sequence"/>
</dbReference>
<name>A0A0W0X1Z6_9GAMM</name>
<dbReference type="AlphaFoldDB" id="A0A0W0X1Z6"/>
<dbReference type="STRING" id="45070.Lnau_0493"/>
<reference evidence="1 2" key="1">
    <citation type="submission" date="2015-11" db="EMBL/GenBank/DDBJ databases">
        <title>Genomic analysis of 38 Legionella species identifies large and diverse effector repertoires.</title>
        <authorList>
            <person name="Burstein D."/>
            <person name="Amaro F."/>
            <person name="Zusman T."/>
            <person name="Lifshitz Z."/>
            <person name="Cohen O."/>
            <person name="Gilbert J.A."/>
            <person name="Pupko T."/>
            <person name="Shuman H.A."/>
            <person name="Segal G."/>
        </authorList>
    </citation>
    <scope>NUCLEOTIDE SEQUENCE [LARGE SCALE GENOMIC DNA]</scope>
    <source>
        <strain evidence="1 2">ATCC 49506</strain>
    </source>
</reference>
<dbReference type="PATRIC" id="fig|45070.6.peg.520"/>
<comment type="caution">
    <text evidence="1">The sequence shown here is derived from an EMBL/GenBank/DDBJ whole genome shotgun (WGS) entry which is preliminary data.</text>
</comment>
<accession>A0A0W0X1Z6</accession>
<keyword evidence="2" id="KW-1185">Reference proteome</keyword>
<proteinExistence type="predicted"/>
<gene>
    <name evidence="1" type="ORF">Lnau_0493</name>
</gene>
<evidence type="ECO:0000313" key="2">
    <source>
        <dbReference type="Proteomes" id="UP000054725"/>
    </source>
</evidence>
<protein>
    <submittedName>
        <fullName evidence="1">Uncharacterized protein</fullName>
    </submittedName>
</protein>
<dbReference type="EMBL" id="LNYO01000006">
    <property type="protein sequence ID" value="KTD38578.1"/>
    <property type="molecule type" value="Genomic_DNA"/>
</dbReference>
<evidence type="ECO:0000313" key="1">
    <source>
        <dbReference type="EMBL" id="KTD38578.1"/>
    </source>
</evidence>